<dbReference type="Proteomes" id="UP000178040">
    <property type="component" value="Unassembled WGS sequence"/>
</dbReference>
<feature type="region of interest" description="Disordered" evidence="1">
    <location>
        <begin position="498"/>
        <end position="517"/>
    </location>
</feature>
<dbReference type="EMBL" id="MGAI01000042">
    <property type="protein sequence ID" value="OGK43654.1"/>
    <property type="molecule type" value="Genomic_DNA"/>
</dbReference>
<gene>
    <name evidence="2" type="ORF">A3B40_03515</name>
</gene>
<sequence>MTGEAAIAEVRATHFGPKNEVLNLKSESTSKPEGKWKGLFQALRKEEALNEPRHVLEVLTEVGITEKYSQVKTAIQSQISKTDERMPDLFDKSFGIDIFVGNIRDRSHTEVVQEKQKLLQTPEPVKNILAALQPNSQDDIIAIKLIGDSILLTSGNGVEIQLTLPTEKKMQKDPLKNYLTLQINAQKMKGQSAETAIVVSNFAAQNNAGALLETTQTIVDYVAKVRDILPEEISRESQVKQAALVKEKQRQDWLIDKSIVENKPNQIRPPSEYAKTPEELEERMKTLKYLPAEAEVRQVFKGREMEFDDFCFKNEIYELYTQKFIDSISKYLISQAAKYQDRIDSSQIRPIRILEVGAGRGQLTYFIEQKMRELGIRDDQVELIATDNKSWSAARGETVTQVKSLDAENAVKIYGPDIVLFSWMPPGEDLSPPLRKHSVQEYILIGEDMCGNERTWGTNVISEGGIPDYEKDGFDIQYLSPGNDESLNIVHGQLGRGQIREGSAPTNKSSTIAFIRR</sequence>
<reference evidence="2 3" key="1">
    <citation type="journal article" date="2016" name="Nat. Commun.">
        <title>Thousands of microbial genomes shed light on interconnected biogeochemical processes in an aquifer system.</title>
        <authorList>
            <person name="Anantharaman K."/>
            <person name="Brown C.T."/>
            <person name="Hug L.A."/>
            <person name="Sharon I."/>
            <person name="Castelle C.J."/>
            <person name="Probst A.J."/>
            <person name="Thomas B.C."/>
            <person name="Singh A."/>
            <person name="Wilkins M.J."/>
            <person name="Karaoz U."/>
            <person name="Brodie E.L."/>
            <person name="Williams K.H."/>
            <person name="Hubbard S.S."/>
            <person name="Banfield J.F."/>
        </authorList>
    </citation>
    <scope>NUCLEOTIDE SEQUENCE [LARGE SCALE GENOMIC DNA]</scope>
</reference>
<comment type="caution">
    <text evidence="2">The sequence shown here is derived from an EMBL/GenBank/DDBJ whole genome shotgun (WGS) entry which is preliminary data.</text>
</comment>
<accession>A0A1F7IJX7</accession>
<protein>
    <recommendedName>
        <fullName evidence="4">Methyltransferase domain-containing protein</fullName>
    </recommendedName>
</protein>
<proteinExistence type="predicted"/>
<evidence type="ECO:0000256" key="1">
    <source>
        <dbReference type="SAM" id="MobiDB-lite"/>
    </source>
</evidence>
<organism evidence="2 3">
    <name type="scientific">Candidatus Roizmanbacteria bacterium RIFCSPLOWO2_01_FULL_37_16</name>
    <dbReference type="NCBI Taxonomy" id="1802058"/>
    <lineage>
        <taxon>Bacteria</taxon>
        <taxon>Candidatus Roizmaniibacteriota</taxon>
    </lineage>
</organism>
<name>A0A1F7IJX7_9BACT</name>
<evidence type="ECO:0000313" key="2">
    <source>
        <dbReference type="EMBL" id="OGK43654.1"/>
    </source>
</evidence>
<feature type="compositionally biased region" description="Polar residues" evidence="1">
    <location>
        <begin position="504"/>
        <end position="517"/>
    </location>
</feature>
<evidence type="ECO:0000313" key="3">
    <source>
        <dbReference type="Proteomes" id="UP000178040"/>
    </source>
</evidence>
<evidence type="ECO:0008006" key="4">
    <source>
        <dbReference type="Google" id="ProtNLM"/>
    </source>
</evidence>
<dbReference type="AlphaFoldDB" id="A0A1F7IJX7"/>